<reference evidence="1" key="1">
    <citation type="submission" date="2020-01" db="EMBL/GenBank/DDBJ databases">
        <authorList>
            <consortium name="DOE Joint Genome Institute"/>
            <person name="Haridas S."/>
            <person name="Albert R."/>
            <person name="Binder M."/>
            <person name="Bloem J."/>
            <person name="Labutti K."/>
            <person name="Salamov A."/>
            <person name="Andreopoulos B."/>
            <person name="Baker S.E."/>
            <person name="Barry K."/>
            <person name="Bills G."/>
            <person name="Bluhm B.H."/>
            <person name="Cannon C."/>
            <person name="Castanera R."/>
            <person name="Culley D.E."/>
            <person name="Daum C."/>
            <person name="Ezra D."/>
            <person name="Gonzalez J.B."/>
            <person name="Henrissat B."/>
            <person name="Kuo A."/>
            <person name="Liang C."/>
            <person name="Lipzen A."/>
            <person name="Lutzoni F."/>
            <person name="Magnuson J."/>
            <person name="Mondo S."/>
            <person name="Nolan M."/>
            <person name="Ohm R."/>
            <person name="Pangilinan J."/>
            <person name="Park H.-J."/>
            <person name="Ramirez L."/>
            <person name="Alfaro M."/>
            <person name="Sun H."/>
            <person name="Tritt A."/>
            <person name="Yoshinaga Y."/>
            <person name="Zwiers L.-H."/>
            <person name="Turgeon B.G."/>
            <person name="Goodwin S.B."/>
            <person name="Spatafora J.W."/>
            <person name="Crous P.W."/>
            <person name="Grigoriev I.V."/>
        </authorList>
    </citation>
    <scope>NUCLEOTIDE SEQUENCE</scope>
    <source>
        <strain evidence="1">P77</strain>
    </source>
</reference>
<accession>A0A6A5KL86</accession>
<organism evidence="1 2">
    <name type="scientific">Decorospora gaudefroyi</name>
    <dbReference type="NCBI Taxonomy" id="184978"/>
    <lineage>
        <taxon>Eukaryota</taxon>
        <taxon>Fungi</taxon>
        <taxon>Dikarya</taxon>
        <taxon>Ascomycota</taxon>
        <taxon>Pezizomycotina</taxon>
        <taxon>Dothideomycetes</taxon>
        <taxon>Pleosporomycetidae</taxon>
        <taxon>Pleosporales</taxon>
        <taxon>Pleosporineae</taxon>
        <taxon>Pleosporaceae</taxon>
        <taxon>Decorospora</taxon>
    </lineage>
</organism>
<keyword evidence="2" id="KW-1185">Reference proteome</keyword>
<evidence type="ECO:0000313" key="1">
    <source>
        <dbReference type="EMBL" id="KAF1836361.1"/>
    </source>
</evidence>
<evidence type="ECO:0008006" key="3">
    <source>
        <dbReference type="Google" id="ProtNLM"/>
    </source>
</evidence>
<dbReference type="Proteomes" id="UP000800040">
    <property type="component" value="Unassembled WGS sequence"/>
</dbReference>
<dbReference type="EMBL" id="ML975274">
    <property type="protein sequence ID" value="KAF1836361.1"/>
    <property type="molecule type" value="Genomic_DNA"/>
</dbReference>
<dbReference type="AlphaFoldDB" id="A0A6A5KL86"/>
<dbReference type="Gene3D" id="1.25.40.20">
    <property type="entry name" value="Ankyrin repeat-containing domain"/>
    <property type="match status" value="1"/>
</dbReference>
<evidence type="ECO:0000313" key="2">
    <source>
        <dbReference type="Proteomes" id="UP000800040"/>
    </source>
</evidence>
<dbReference type="InterPro" id="IPR036770">
    <property type="entry name" value="Ankyrin_rpt-contain_sf"/>
</dbReference>
<sequence>MRFNITNADRAVNPTEMTRAMLEAPRTTVDANDHTSLLDLTLGPSWDRCEIAPRDTNKLQRLALNETRNGKMFKRLLKNAKSYMAKDDPKWFSRRTYYAAARGETDIVKYMIEEERVEVNDDRSADTPIFLSRDPVEFLKGFKLQDRPATFLSVAARGGDEDTVKVLLDAGAEADHAIEFAAMCDSRTLVRLLWERSGNDAVQGAFVTAVDREDTGMFNLLRELGAKVDDDVRVALIEKAQEEGLESMVRLLDHDARVSAAKIS</sequence>
<dbReference type="SUPFAM" id="SSF48403">
    <property type="entry name" value="Ankyrin repeat"/>
    <property type="match status" value="1"/>
</dbReference>
<gene>
    <name evidence="1" type="ORF">BDW02DRAFT_241256</name>
</gene>
<dbReference type="OrthoDB" id="3799861at2759"/>
<proteinExistence type="predicted"/>
<name>A0A6A5KL86_9PLEO</name>
<protein>
    <recommendedName>
        <fullName evidence="3">Ankyrin</fullName>
    </recommendedName>
</protein>